<keyword evidence="1" id="KW-1133">Transmembrane helix</keyword>
<accession>A0A261EQY8</accession>
<dbReference type="Proteomes" id="UP000216004">
    <property type="component" value="Unassembled WGS sequence"/>
</dbReference>
<evidence type="ECO:0008006" key="4">
    <source>
        <dbReference type="Google" id="ProtNLM"/>
    </source>
</evidence>
<dbReference type="InterPro" id="IPR025338">
    <property type="entry name" value="DUF4244"/>
</dbReference>
<reference evidence="2 3" key="1">
    <citation type="journal article" date="2017" name="BMC Genomics">
        <title>Comparative genomic and phylogenomic analyses of the Bifidobacteriaceae family.</title>
        <authorList>
            <person name="Lugli G.A."/>
            <person name="Milani C."/>
            <person name="Turroni F."/>
            <person name="Duranti S."/>
            <person name="Mancabelli L."/>
            <person name="Mangifesta M."/>
            <person name="Ferrario C."/>
            <person name="Modesto M."/>
            <person name="Mattarelli P."/>
            <person name="Jiri K."/>
            <person name="van Sinderen D."/>
            <person name="Ventura M."/>
        </authorList>
    </citation>
    <scope>NUCLEOTIDE SEQUENCE [LARGE SCALE GENOMIC DNA]</scope>
    <source>
        <strain evidence="2 3">DSM 22924</strain>
    </source>
</reference>
<evidence type="ECO:0000313" key="2">
    <source>
        <dbReference type="EMBL" id="OZG49281.1"/>
    </source>
</evidence>
<dbReference type="OrthoDB" id="3748241at2"/>
<dbReference type="Pfam" id="PF14029">
    <property type="entry name" value="DUF4244"/>
    <property type="match status" value="1"/>
</dbReference>
<feature type="transmembrane region" description="Helical" evidence="1">
    <location>
        <begin position="92"/>
        <end position="110"/>
    </location>
</feature>
<evidence type="ECO:0000256" key="1">
    <source>
        <dbReference type="SAM" id="Phobius"/>
    </source>
</evidence>
<name>A0A261EQY8_9BIFI</name>
<dbReference type="AlphaFoldDB" id="A0A261EQY8"/>
<sequence length="130" mass="14383">MLSTQLTPVSTVTNNQELSVVSTGAKTSITRRLPRLRHRCQRIMLFIHSCKNRLYQGAHNIWEAVMKRYCRFEARLHTLMSAPESGAATAEYAVVLIAATAFAGVLLAVLKSGAVRELLSDLIRRALSVS</sequence>
<keyword evidence="3" id="KW-1185">Reference proteome</keyword>
<proteinExistence type="predicted"/>
<protein>
    <recommendedName>
        <fullName evidence="4">DUF4244 domain-containing protein</fullName>
    </recommendedName>
</protein>
<keyword evidence="1" id="KW-0472">Membrane</keyword>
<dbReference type="EMBL" id="MWWS01000005">
    <property type="protein sequence ID" value="OZG49281.1"/>
    <property type="molecule type" value="Genomic_DNA"/>
</dbReference>
<gene>
    <name evidence="2" type="ORF">BOCO_1090</name>
</gene>
<keyword evidence="1" id="KW-0812">Transmembrane</keyword>
<organism evidence="2 3">
    <name type="scientific">Bombiscardovia coagulans</name>
    <dbReference type="NCBI Taxonomy" id="686666"/>
    <lineage>
        <taxon>Bacteria</taxon>
        <taxon>Bacillati</taxon>
        <taxon>Actinomycetota</taxon>
        <taxon>Actinomycetes</taxon>
        <taxon>Bifidobacteriales</taxon>
        <taxon>Bifidobacteriaceae</taxon>
        <taxon>Bombiscardovia</taxon>
    </lineage>
</organism>
<evidence type="ECO:0000313" key="3">
    <source>
        <dbReference type="Proteomes" id="UP000216004"/>
    </source>
</evidence>
<comment type="caution">
    <text evidence="2">The sequence shown here is derived from an EMBL/GenBank/DDBJ whole genome shotgun (WGS) entry which is preliminary data.</text>
</comment>